<gene>
    <name evidence="2" type="ORF">AMJ39_03795</name>
</gene>
<keyword evidence="1" id="KW-0732">Signal</keyword>
<accession>A0A0S7WU12</accession>
<evidence type="ECO:0000313" key="2">
    <source>
        <dbReference type="EMBL" id="KPJ53638.1"/>
    </source>
</evidence>
<evidence type="ECO:0000256" key="1">
    <source>
        <dbReference type="SAM" id="SignalP"/>
    </source>
</evidence>
<dbReference type="AlphaFoldDB" id="A0A0S7WU12"/>
<comment type="caution">
    <text evidence="2">The sequence shown here is derived from an EMBL/GenBank/DDBJ whole genome shotgun (WGS) entry which is preliminary data.</text>
</comment>
<evidence type="ECO:0008006" key="4">
    <source>
        <dbReference type="Google" id="ProtNLM"/>
    </source>
</evidence>
<name>A0A0S7WU12_UNCT6</name>
<protein>
    <recommendedName>
        <fullName evidence="4">SnoaL-like domain-containing protein</fullName>
    </recommendedName>
</protein>
<proteinExistence type="predicted"/>
<feature type="chain" id="PRO_5006639702" description="SnoaL-like domain-containing protein" evidence="1">
    <location>
        <begin position="20"/>
        <end position="190"/>
    </location>
</feature>
<dbReference type="EMBL" id="LIZS01000015">
    <property type="protein sequence ID" value="KPJ53638.1"/>
    <property type="molecule type" value="Genomic_DNA"/>
</dbReference>
<organism evidence="2 3">
    <name type="scientific">candidate division TA06 bacterium DG_24</name>
    <dbReference type="NCBI Taxonomy" id="1703770"/>
    <lineage>
        <taxon>Bacteria</taxon>
        <taxon>Bacteria division TA06</taxon>
    </lineage>
</organism>
<sequence>MGWRAVAVAALCVAVAAFYTGCENPFNPTVGMSFDDEAGEAFDPTTPQRVLDNLVVAYQEMDIDRYMACLDTNDFTFKFDPSEPGLDALLDAQGIVNNEWYRTEEWLATQALFAEVRGVNGSISVALTGAPPHQWSGDPSGNTVEIQRAYQLEVRPFQTDVAGTAFFRLRQNEYGNWVIVEWQDKMREEP</sequence>
<dbReference type="STRING" id="1703770.AMJ39_03795"/>
<reference evidence="2 3" key="1">
    <citation type="journal article" date="2015" name="Microbiome">
        <title>Genomic resolution of linkages in carbon, nitrogen, and sulfur cycling among widespread estuary sediment bacteria.</title>
        <authorList>
            <person name="Baker B.J."/>
            <person name="Lazar C.S."/>
            <person name="Teske A.P."/>
            <person name="Dick G.J."/>
        </authorList>
    </citation>
    <scope>NUCLEOTIDE SEQUENCE [LARGE SCALE GENOMIC DNA]</scope>
    <source>
        <strain evidence="2">DG_24</strain>
    </source>
</reference>
<evidence type="ECO:0000313" key="3">
    <source>
        <dbReference type="Proteomes" id="UP000052008"/>
    </source>
</evidence>
<dbReference type="Proteomes" id="UP000052008">
    <property type="component" value="Unassembled WGS sequence"/>
</dbReference>
<feature type="signal peptide" evidence="1">
    <location>
        <begin position="1"/>
        <end position="19"/>
    </location>
</feature>